<feature type="transmembrane region" description="Helical" evidence="1">
    <location>
        <begin position="22"/>
        <end position="46"/>
    </location>
</feature>
<organism evidence="2 3">
    <name type="scientific">Desulfosporosinus youngiae DSM 17734</name>
    <dbReference type="NCBI Taxonomy" id="768710"/>
    <lineage>
        <taxon>Bacteria</taxon>
        <taxon>Bacillati</taxon>
        <taxon>Bacillota</taxon>
        <taxon>Clostridia</taxon>
        <taxon>Eubacteriales</taxon>
        <taxon>Desulfitobacteriaceae</taxon>
        <taxon>Desulfosporosinus</taxon>
    </lineage>
</organism>
<dbReference type="RefSeq" id="WP_007784605.1">
    <property type="nucleotide sequence ID" value="NZ_CM001441.1"/>
</dbReference>
<keyword evidence="1" id="KW-1133">Transmembrane helix</keyword>
<dbReference type="AlphaFoldDB" id="H5XWB5"/>
<sequence length="111" mass="12919">MNLAFWRYQLILGLLYIFWEEFFVMGGILNQLAFNFSVFYPLGFLVGYRPENEDLRTAYLAAFIFNLLSYLIARLVGYPIESVILVVLDFVSLVVVLKLGLYFGRRAQSEE</sequence>
<feature type="transmembrane region" description="Helical" evidence="1">
    <location>
        <begin position="58"/>
        <end position="77"/>
    </location>
</feature>
<dbReference type="EMBL" id="CM001441">
    <property type="protein sequence ID" value="EHQ90284.1"/>
    <property type="molecule type" value="Genomic_DNA"/>
</dbReference>
<gene>
    <name evidence="2" type="ORF">DesyoDRAFT_3253</name>
</gene>
<dbReference type="Proteomes" id="UP000005104">
    <property type="component" value="Chromosome"/>
</dbReference>
<evidence type="ECO:0000313" key="2">
    <source>
        <dbReference type="EMBL" id="EHQ90284.1"/>
    </source>
</evidence>
<keyword evidence="1" id="KW-0812">Transmembrane</keyword>
<dbReference type="eggNOG" id="ENOG502ZSDA">
    <property type="taxonomic scope" value="Bacteria"/>
</dbReference>
<keyword evidence="1" id="KW-0472">Membrane</keyword>
<evidence type="ECO:0000256" key="1">
    <source>
        <dbReference type="SAM" id="Phobius"/>
    </source>
</evidence>
<accession>H5XWB5</accession>
<dbReference type="STRING" id="768710.DesyoDRAFT_3253"/>
<evidence type="ECO:0000313" key="3">
    <source>
        <dbReference type="Proteomes" id="UP000005104"/>
    </source>
</evidence>
<protein>
    <submittedName>
        <fullName evidence="2">Uncharacterized protein</fullName>
    </submittedName>
</protein>
<reference evidence="2 3" key="1">
    <citation type="submission" date="2011-11" db="EMBL/GenBank/DDBJ databases">
        <title>The Noncontiguous Finished genome of Desulfosporosinus youngiae DSM 17734.</title>
        <authorList>
            <consortium name="US DOE Joint Genome Institute (JGI-PGF)"/>
            <person name="Lucas S."/>
            <person name="Han J."/>
            <person name="Lapidus A."/>
            <person name="Cheng J.-F."/>
            <person name="Goodwin L."/>
            <person name="Pitluck S."/>
            <person name="Peters L."/>
            <person name="Ovchinnikova G."/>
            <person name="Lu M."/>
            <person name="Land M.L."/>
            <person name="Hauser L."/>
            <person name="Pester M."/>
            <person name="Spring S."/>
            <person name="Ollivier B."/>
            <person name="Rattei T."/>
            <person name="Klenk H.-P."/>
            <person name="Wagner M."/>
            <person name="Loy A."/>
            <person name="Woyke T.J."/>
        </authorList>
    </citation>
    <scope>NUCLEOTIDE SEQUENCE [LARGE SCALE GENOMIC DNA]</scope>
    <source>
        <strain evidence="2 3">DSM 17734</strain>
    </source>
</reference>
<keyword evidence="3" id="KW-1185">Reference proteome</keyword>
<name>H5XWB5_9FIRM</name>
<dbReference type="HOGENOM" id="CLU_2179557_0_0_9"/>
<proteinExistence type="predicted"/>
<feature type="transmembrane region" description="Helical" evidence="1">
    <location>
        <begin position="83"/>
        <end position="103"/>
    </location>
</feature>
<dbReference type="OrthoDB" id="1798003at2"/>